<accession>A0A1E3PJ18</accession>
<dbReference type="EMBL" id="KV454410">
    <property type="protein sequence ID" value="ODQ65446.1"/>
    <property type="molecule type" value="Genomic_DNA"/>
</dbReference>
<evidence type="ECO:0000256" key="1">
    <source>
        <dbReference type="ARBA" id="ARBA00004141"/>
    </source>
</evidence>
<dbReference type="STRING" id="857566.A0A1E3PJ18"/>
<dbReference type="PANTHER" id="PTHR10783">
    <property type="entry name" value="XENOTROPIC AND POLYTROPIC RETROVIRUS RECEPTOR 1-RELATED"/>
    <property type="match status" value="1"/>
</dbReference>
<keyword evidence="2 5" id="KW-0812">Transmembrane</keyword>
<evidence type="ECO:0000313" key="8">
    <source>
        <dbReference type="Proteomes" id="UP000095009"/>
    </source>
</evidence>
<dbReference type="PROSITE" id="PS51380">
    <property type="entry name" value="EXS"/>
    <property type="match status" value="1"/>
</dbReference>
<feature type="transmembrane region" description="Helical" evidence="5">
    <location>
        <begin position="311"/>
        <end position="329"/>
    </location>
</feature>
<evidence type="ECO:0000256" key="5">
    <source>
        <dbReference type="SAM" id="Phobius"/>
    </source>
</evidence>
<evidence type="ECO:0000313" key="7">
    <source>
        <dbReference type="EMBL" id="ODQ65446.1"/>
    </source>
</evidence>
<dbReference type="OrthoDB" id="2159384at2759"/>
<evidence type="ECO:0000259" key="6">
    <source>
        <dbReference type="PROSITE" id="PS51380"/>
    </source>
</evidence>
<dbReference type="AlphaFoldDB" id="A0A1E3PJ18"/>
<feature type="transmembrane region" description="Helical" evidence="5">
    <location>
        <begin position="63"/>
        <end position="88"/>
    </location>
</feature>
<name>A0A1E3PJ18_9ASCO</name>
<dbReference type="GO" id="GO:0005737">
    <property type="term" value="C:cytoplasm"/>
    <property type="evidence" value="ECO:0007669"/>
    <property type="project" value="TreeGrafter"/>
</dbReference>
<feature type="domain" description="EXS" evidence="6">
    <location>
        <begin position="191"/>
        <end position="393"/>
    </location>
</feature>
<reference evidence="7 8" key="1">
    <citation type="journal article" date="2016" name="Proc. Natl. Acad. Sci. U.S.A.">
        <title>Comparative genomics of biotechnologically important yeasts.</title>
        <authorList>
            <person name="Riley R."/>
            <person name="Haridas S."/>
            <person name="Wolfe K.H."/>
            <person name="Lopes M.R."/>
            <person name="Hittinger C.T."/>
            <person name="Goeker M."/>
            <person name="Salamov A.A."/>
            <person name="Wisecaver J.H."/>
            <person name="Long T.M."/>
            <person name="Calvey C.H."/>
            <person name="Aerts A.L."/>
            <person name="Barry K.W."/>
            <person name="Choi C."/>
            <person name="Clum A."/>
            <person name="Coughlan A.Y."/>
            <person name="Deshpande S."/>
            <person name="Douglass A.P."/>
            <person name="Hanson S.J."/>
            <person name="Klenk H.-P."/>
            <person name="LaButti K.M."/>
            <person name="Lapidus A."/>
            <person name="Lindquist E.A."/>
            <person name="Lipzen A.M."/>
            <person name="Meier-Kolthoff J.P."/>
            <person name="Ohm R.A."/>
            <person name="Otillar R.P."/>
            <person name="Pangilinan J.L."/>
            <person name="Peng Y."/>
            <person name="Rokas A."/>
            <person name="Rosa C.A."/>
            <person name="Scheuner C."/>
            <person name="Sibirny A.A."/>
            <person name="Slot J.C."/>
            <person name="Stielow J.B."/>
            <person name="Sun H."/>
            <person name="Kurtzman C.P."/>
            <person name="Blackwell M."/>
            <person name="Grigoriev I.V."/>
            <person name="Jeffries T.W."/>
        </authorList>
    </citation>
    <scope>NUCLEOTIDE SEQUENCE [LARGE SCALE GENOMIC DNA]</scope>
    <source>
        <strain evidence="7 8">DSM 6958</strain>
    </source>
</reference>
<evidence type="ECO:0000256" key="2">
    <source>
        <dbReference type="ARBA" id="ARBA00022692"/>
    </source>
</evidence>
<dbReference type="GO" id="GO:0016020">
    <property type="term" value="C:membrane"/>
    <property type="evidence" value="ECO:0007669"/>
    <property type="project" value="UniProtKB-SubCell"/>
</dbReference>
<dbReference type="InterPro" id="IPR004342">
    <property type="entry name" value="EXS_C"/>
</dbReference>
<comment type="subcellular location">
    <subcellularLocation>
        <location evidence="1">Membrane</location>
        <topology evidence="1">Multi-pass membrane protein</topology>
    </subcellularLocation>
</comment>
<feature type="transmembrane region" description="Helical" evidence="5">
    <location>
        <begin position="226"/>
        <end position="246"/>
    </location>
</feature>
<keyword evidence="3 5" id="KW-1133">Transmembrane helix</keyword>
<dbReference type="Pfam" id="PF03124">
    <property type="entry name" value="EXS"/>
    <property type="match status" value="1"/>
</dbReference>
<evidence type="ECO:0000256" key="4">
    <source>
        <dbReference type="ARBA" id="ARBA00023136"/>
    </source>
</evidence>
<gene>
    <name evidence="7" type="ORF">NADFUDRAFT_25448</name>
</gene>
<feature type="transmembrane region" description="Helical" evidence="5">
    <location>
        <begin position="20"/>
        <end position="42"/>
    </location>
</feature>
<dbReference type="Proteomes" id="UP000095009">
    <property type="component" value="Unassembled WGS sequence"/>
</dbReference>
<keyword evidence="8" id="KW-1185">Reference proteome</keyword>
<proteinExistence type="predicted"/>
<feature type="transmembrane region" description="Helical" evidence="5">
    <location>
        <begin position="108"/>
        <end position="126"/>
    </location>
</feature>
<keyword evidence="4 5" id="KW-0472">Membrane</keyword>
<evidence type="ECO:0000256" key="3">
    <source>
        <dbReference type="ARBA" id="ARBA00022989"/>
    </source>
</evidence>
<organism evidence="7 8">
    <name type="scientific">Nadsonia fulvescens var. elongata DSM 6958</name>
    <dbReference type="NCBI Taxonomy" id="857566"/>
    <lineage>
        <taxon>Eukaryota</taxon>
        <taxon>Fungi</taxon>
        <taxon>Dikarya</taxon>
        <taxon>Ascomycota</taxon>
        <taxon>Saccharomycotina</taxon>
        <taxon>Dipodascomycetes</taxon>
        <taxon>Dipodascales</taxon>
        <taxon>Dipodascales incertae sedis</taxon>
        <taxon>Nadsonia</taxon>
    </lineage>
</organism>
<dbReference type="PANTHER" id="PTHR10783:SF46">
    <property type="entry name" value="PROTEIN ERD1 HOMOLOG 2"/>
    <property type="match status" value="1"/>
</dbReference>
<protein>
    <submittedName>
        <fullName evidence="7">EXS-domain-containing protein</fullName>
    </submittedName>
</protein>
<sequence length="393" mass="46105">MNFEDAPDGQLHSFDLHFPLPLRIVLIILLGIWGWGLNLHICSLMKIDIETLFRYKRRENHSIYYSIYRFSFILTALYSCCLCFFWYSINHNRFNYLEPYSLTKNLDIIPWLTFIGFFAIIFYPGLELHGRGRRVITQVLGRVLVGSLDKENRLADVIMADILTSYSKVLVDMGIMGCMLFNRMTCVALPDRSCGKTFFVPLITMVPFLIRLRQCSIDYSRDPRSFHVFNGLKYFTSIIVIFLSAIQRNPDGEGGKLTNTLWTISIFINSLYSFFWDVSCDWNLSLLISLITEKRITYKGLRKTLIYKPVILYYIAIALDLCLRLTWSLKLSSHWYHITDFEAGVFMLEIMEVGRRWVWIFFKIESEWIKALTHDDRSYKGESDIPLHHLASE</sequence>